<dbReference type="OrthoDB" id="1706403at2"/>
<dbReference type="Gene3D" id="3.40.1190.10">
    <property type="entry name" value="Mur-like, catalytic domain"/>
    <property type="match status" value="1"/>
</dbReference>
<keyword evidence="4 16" id="KW-0436">Ligase</keyword>
<dbReference type="GO" id="GO:0005524">
    <property type="term" value="F:ATP binding"/>
    <property type="evidence" value="ECO:0007669"/>
    <property type="project" value="UniProtKB-KW"/>
</dbReference>
<dbReference type="Pfam" id="PF08245">
    <property type="entry name" value="Mur_ligase_M"/>
    <property type="match status" value="1"/>
</dbReference>
<dbReference type="AlphaFoldDB" id="A0A1I0FNP9"/>
<dbReference type="PROSITE" id="PS01011">
    <property type="entry name" value="FOLYLPOLYGLU_SYNT_1"/>
    <property type="match status" value="1"/>
</dbReference>
<evidence type="ECO:0000256" key="9">
    <source>
        <dbReference type="ARBA" id="ARBA00022984"/>
    </source>
</evidence>
<evidence type="ECO:0000256" key="12">
    <source>
        <dbReference type="RuleBase" id="RU004135"/>
    </source>
</evidence>
<keyword evidence="8 12" id="KW-0133">Cell shape</keyword>
<keyword evidence="7" id="KW-0067">ATP-binding</keyword>
<dbReference type="GO" id="GO:0008360">
    <property type="term" value="P:regulation of cell shape"/>
    <property type="evidence" value="ECO:0007669"/>
    <property type="project" value="UniProtKB-KW"/>
</dbReference>
<proteinExistence type="inferred from homology"/>
<evidence type="ECO:0000256" key="1">
    <source>
        <dbReference type="ARBA" id="ARBA00004752"/>
    </source>
</evidence>
<feature type="domain" description="Mur ligase N-terminal catalytic" evidence="13">
    <location>
        <begin position="7"/>
        <end position="80"/>
    </location>
</feature>
<keyword evidence="11 12" id="KW-0961">Cell wall biogenesis/degradation</keyword>
<feature type="domain" description="Mur ligase central" evidence="15">
    <location>
        <begin position="92"/>
        <end position="303"/>
    </location>
</feature>
<keyword evidence="5 12" id="KW-0132">Cell division</keyword>
<dbReference type="InterPro" id="IPR035911">
    <property type="entry name" value="MurE/MurF_N"/>
</dbReference>
<dbReference type="Pfam" id="PF02875">
    <property type="entry name" value="Mur_ligase_C"/>
    <property type="match status" value="1"/>
</dbReference>
<dbReference type="GO" id="GO:0009252">
    <property type="term" value="P:peptidoglycan biosynthetic process"/>
    <property type="evidence" value="ECO:0007669"/>
    <property type="project" value="UniProtKB-UniPathway"/>
</dbReference>
<evidence type="ECO:0000313" key="17">
    <source>
        <dbReference type="Proteomes" id="UP000199568"/>
    </source>
</evidence>
<dbReference type="InterPro" id="IPR013221">
    <property type="entry name" value="Mur_ligase_cen"/>
</dbReference>
<dbReference type="GO" id="GO:0051301">
    <property type="term" value="P:cell division"/>
    <property type="evidence" value="ECO:0007669"/>
    <property type="project" value="UniProtKB-KW"/>
</dbReference>
<feature type="domain" description="Mur ligase C-terminal" evidence="14">
    <location>
        <begin position="326"/>
        <end position="460"/>
    </location>
</feature>
<dbReference type="PANTHER" id="PTHR23135:SF4">
    <property type="entry name" value="UDP-N-ACETYLMURAMOYL-L-ALANYL-D-GLUTAMATE--2,6-DIAMINOPIMELATE LIGASE MURE HOMOLOG, CHLOROPLASTIC"/>
    <property type="match status" value="1"/>
</dbReference>
<dbReference type="SUPFAM" id="SSF53244">
    <property type="entry name" value="MurD-like peptide ligases, peptide-binding domain"/>
    <property type="match status" value="1"/>
</dbReference>
<keyword evidence="9 12" id="KW-0573">Peptidoglycan synthesis</keyword>
<dbReference type="NCBIfam" id="TIGR01085">
    <property type="entry name" value="murE"/>
    <property type="match status" value="1"/>
</dbReference>
<dbReference type="SUPFAM" id="SSF63418">
    <property type="entry name" value="MurE/MurF N-terminal domain"/>
    <property type="match status" value="1"/>
</dbReference>
<dbReference type="EMBL" id="FOHU01000015">
    <property type="protein sequence ID" value="SET59883.1"/>
    <property type="molecule type" value="Genomic_DNA"/>
</dbReference>
<evidence type="ECO:0000256" key="6">
    <source>
        <dbReference type="ARBA" id="ARBA00022741"/>
    </source>
</evidence>
<dbReference type="UniPathway" id="UPA00219"/>
<dbReference type="Gene3D" id="3.40.1390.10">
    <property type="entry name" value="MurE/MurF, N-terminal domain"/>
    <property type="match status" value="1"/>
</dbReference>
<dbReference type="InterPro" id="IPR036615">
    <property type="entry name" value="Mur_ligase_C_dom_sf"/>
</dbReference>
<evidence type="ECO:0000256" key="2">
    <source>
        <dbReference type="ARBA" id="ARBA00005898"/>
    </source>
</evidence>
<comment type="subcellular location">
    <subcellularLocation>
        <location evidence="12">Cytoplasm</location>
    </subcellularLocation>
</comment>
<comment type="pathway">
    <text evidence="1 12">Cell wall biogenesis; peptidoglycan biosynthesis.</text>
</comment>
<dbReference type="InterPro" id="IPR036565">
    <property type="entry name" value="Mur-like_cat_sf"/>
</dbReference>
<dbReference type="Proteomes" id="UP000199568">
    <property type="component" value="Unassembled WGS sequence"/>
</dbReference>
<keyword evidence="6" id="KW-0547">Nucleotide-binding</keyword>
<dbReference type="PANTHER" id="PTHR23135">
    <property type="entry name" value="MUR LIGASE FAMILY MEMBER"/>
    <property type="match status" value="1"/>
</dbReference>
<reference evidence="16 17" key="1">
    <citation type="submission" date="2016-10" db="EMBL/GenBank/DDBJ databases">
        <authorList>
            <person name="de Groot N.N."/>
        </authorList>
    </citation>
    <scope>NUCLEOTIDE SEQUENCE [LARGE SCALE GENOMIC DNA]</scope>
    <source>
        <strain evidence="16 17">DSM 18979</strain>
    </source>
</reference>
<evidence type="ECO:0000259" key="13">
    <source>
        <dbReference type="Pfam" id="PF01225"/>
    </source>
</evidence>
<dbReference type="GO" id="GO:0004326">
    <property type="term" value="F:tetrahydrofolylpolyglutamate synthase activity"/>
    <property type="evidence" value="ECO:0007669"/>
    <property type="project" value="InterPro"/>
</dbReference>
<keyword evidence="17" id="KW-1185">Reference proteome</keyword>
<dbReference type="InterPro" id="IPR004101">
    <property type="entry name" value="Mur_ligase_C"/>
</dbReference>
<dbReference type="GO" id="GO:0071555">
    <property type="term" value="P:cell wall organization"/>
    <property type="evidence" value="ECO:0007669"/>
    <property type="project" value="UniProtKB-KW"/>
</dbReference>
<evidence type="ECO:0000259" key="14">
    <source>
        <dbReference type="Pfam" id="PF02875"/>
    </source>
</evidence>
<accession>A0A1I0FNP9</accession>
<keyword evidence="3" id="KW-0963">Cytoplasm</keyword>
<evidence type="ECO:0000256" key="11">
    <source>
        <dbReference type="ARBA" id="ARBA00023316"/>
    </source>
</evidence>
<dbReference type="RefSeq" id="WP_090445615.1">
    <property type="nucleotide sequence ID" value="NZ_FOHU01000015.1"/>
</dbReference>
<dbReference type="STRING" id="426128.SAMN05660297_02891"/>
<dbReference type="InterPro" id="IPR000713">
    <property type="entry name" value="Mur_ligase_N"/>
</dbReference>
<protein>
    <submittedName>
        <fullName evidence="16">UDP-N-acetylmuramoylalanyl-D-glutamate--2,6-diaminopimelate ligase</fullName>
    </submittedName>
</protein>
<evidence type="ECO:0000256" key="7">
    <source>
        <dbReference type="ARBA" id="ARBA00022840"/>
    </source>
</evidence>
<evidence type="ECO:0000256" key="4">
    <source>
        <dbReference type="ARBA" id="ARBA00022598"/>
    </source>
</evidence>
<comment type="similarity">
    <text evidence="2">Belongs to the MurCDEF family. MurE subfamily.</text>
</comment>
<evidence type="ECO:0000256" key="8">
    <source>
        <dbReference type="ARBA" id="ARBA00022960"/>
    </source>
</evidence>
<organism evidence="16 17">
    <name type="scientific">Natronincola peptidivorans</name>
    <dbReference type="NCBI Taxonomy" id="426128"/>
    <lineage>
        <taxon>Bacteria</taxon>
        <taxon>Bacillati</taxon>
        <taxon>Bacillota</taxon>
        <taxon>Clostridia</taxon>
        <taxon>Peptostreptococcales</taxon>
        <taxon>Natronincolaceae</taxon>
        <taxon>Natronincola</taxon>
    </lineage>
</organism>
<evidence type="ECO:0000256" key="5">
    <source>
        <dbReference type="ARBA" id="ARBA00022618"/>
    </source>
</evidence>
<keyword evidence="10 12" id="KW-0131">Cell cycle</keyword>
<dbReference type="SUPFAM" id="SSF53623">
    <property type="entry name" value="MurD-like peptide ligases, catalytic domain"/>
    <property type="match status" value="1"/>
</dbReference>
<gene>
    <name evidence="16" type="ORF">SAMN05660297_02891</name>
</gene>
<evidence type="ECO:0000313" key="16">
    <source>
        <dbReference type="EMBL" id="SET59883.1"/>
    </source>
</evidence>
<evidence type="ECO:0000256" key="3">
    <source>
        <dbReference type="ARBA" id="ARBA00022490"/>
    </source>
</evidence>
<dbReference type="Gene3D" id="3.90.190.20">
    <property type="entry name" value="Mur ligase, C-terminal domain"/>
    <property type="match status" value="1"/>
</dbReference>
<sequence>MIIDNIEIKGVTCDSRKVKEGYAFVALIGEKNDGNNYIDEAIQKGASIIFTEKDIEIKTVPVKKVENARRKLAELCNTFYEYPTEKLTVIGVTGTNGKTTTTHLIYHILKSNGISTGLIGTLNTKINDKEYKNQLTTPDAEVIYAYLHKMVKEKVQVVVLEVSSHGLKNERVWGIEFDIAVHTNIERDHLYFHKTLEDYIASKKKLFDHLSPGKIGIINLDDDGGVKLLDKNNHILVITYGLSGKATITASSIDTGLTTSFTFCLQRGLTTLSGVEIEAFEYPFSIDIIGKHNIYNTLAAITCGLLLDIPIEAMAKSLKKFKNVPRRMDIIYQGEYTIIDDFCHNPASYETVFESIQSMPYKNLHIINAIRGNRGIEINYEIAEIMKQWQSILKAETIVITESVDYTEPLDVVGKKERDIFIEVLSRENISFTYEKKLKDSIKNIMPKLGKGDILLLLGAQGMNHGAEVCMRYLRARNTYEKAPHTIGYQDIIPRH</sequence>
<dbReference type="Pfam" id="PF01225">
    <property type="entry name" value="Mur_ligase"/>
    <property type="match status" value="1"/>
</dbReference>
<dbReference type="InterPro" id="IPR018109">
    <property type="entry name" value="Folylpolyglutamate_synth_CS"/>
</dbReference>
<dbReference type="InterPro" id="IPR005761">
    <property type="entry name" value="UDP-N-AcMur-Glu-dNH2Pim_ligase"/>
</dbReference>
<dbReference type="GO" id="GO:0005737">
    <property type="term" value="C:cytoplasm"/>
    <property type="evidence" value="ECO:0007669"/>
    <property type="project" value="UniProtKB-SubCell"/>
</dbReference>
<evidence type="ECO:0000256" key="10">
    <source>
        <dbReference type="ARBA" id="ARBA00023306"/>
    </source>
</evidence>
<evidence type="ECO:0000259" key="15">
    <source>
        <dbReference type="Pfam" id="PF08245"/>
    </source>
</evidence>
<name>A0A1I0FNP9_9FIRM</name>